<dbReference type="InterPro" id="IPR013083">
    <property type="entry name" value="Znf_RING/FYVE/PHD"/>
</dbReference>
<evidence type="ECO:0000256" key="1">
    <source>
        <dbReference type="ARBA" id="ARBA00022723"/>
    </source>
</evidence>
<evidence type="ECO:0000313" key="7">
    <source>
        <dbReference type="EMBL" id="KAF9488328.1"/>
    </source>
</evidence>
<keyword evidence="3" id="KW-0862">Zinc</keyword>
<feature type="domain" description="RING-type" evidence="5">
    <location>
        <begin position="26"/>
        <end position="50"/>
    </location>
</feature>
<keyword evidence="1" id="KW-0479">Metal-binding</keyword>
<evidence type="ECO:0000256" key="2">
    <source>
        <dbReference type="ARBA" id="ARBA00022771"/>
    </source>
</evidence>
<dbReference type="GO" id="GO:0008270">
    <property type="term" value="F:zinc ion binding"/>
    <property type="evidence" value="ECO:0007669"/>
    <property type="project" value="UniProtKB-KW"/>
</dbReference>
<dbReference type="AlphaFoldDB" id="A0A9P5ZHT4"/>
<evidence type="ECO:0000256" key="4">
    <source>
        <dbReference type="PROSITE-ProRule" id="PRU00175"/>
    </source>
</evidence>
<dbReference type="InterPro" id="IPR017907">
    <property type="entry name" value="Znf_RING_CS"/>
</dbReference>
<dbReference type="Gene3D" id="3.30.40.10">
    <property type="entry name" value="Zinc/RING finger domain, C3HC4 (zinc finger)"/>
    <property type="match status" value="1"/>
</dbReference>
<comment type="caution">
    <text evidence="7">The sequence shown here is derived from an EMBL/GenBank/DDBJ whole genome shotgun (WGS) entry which is preliminary data.</text>
</comment>
<gene>
    <name evidence="6" type="ORF">BDN71DRAFT_1436207</name>
    <name evidence="7" type="ORF">BDN71DRAFT_1436216</name>
</gene>
<name>A0A9P5ZHT4_PLEER</name>
<reference evidence="7" key="1">
    <citation type="submission" date="2020-11" db="EMBL/GenBank/DDBJ databases">
        <authorList>
            <consortium name="DOE Joint Genome Institute"/>
            <person name="Ahrendt S."/>
            <person name="Riley R."/>
            <person name="Andreopoulos W."/>
            <person name="Labutti K."/>
            <person name="Pangilinan J."/>
            <person name="Ruiz-Duenas F.J."/>
            <person name="Barrasa J.M."/>
            <person name="Sanchez-Garcia M."/>
            <person name="Camarero S."/>
            <person name="Miyauchi S."/>
            <person name="Serrano A."/>
            <person name="Linde D."/>
            <person name="Babiker R."/>
            <person name="Drula E."/>
            <person name="Ayuso-Fernandez I."/>
            <person name="Pacheco R."/>
            <person name="Padilla G."/>
            <person name="Ferreira P."/>
            <person name="Barriuso J."/>
            <person name="Kellner H."/>
            <person name="Castanera R."/>
            <person name="Alfaro M."/>
            <person name="Ramirez L."/>
            <person name="Pisabarro A.G."/>
            <person name="Kuo A."/>
            <person name="Tritt A."/>
            <person name="Lipzen A."/>
            <person name="He G."/>
            <person name="Yan M."/>
            <person name="Ng V."/>
            <person name="Cullen D."/>
            <person name="Martin F."/>
            <person name="Rosso M.-N."/>
            <person name="Henrissat B."/>
            <person name="Hibbett D."/>
            <person name="Martinez A.T."/>
            <person name="Grigoriev I.V."/>
        </authorList>
    </citation>
    <scope>NUCLEOTIDE SEQUENCE</scope>
    <source>
        <strain evidence="7">ATCC 90797</strain>
    </source>
</reference>
<dbReference type="EMBL" id="MU154719">
    <property type="protein sequence ID" value="KAF9488312.1"/>
    <property type="molecule type" value="Genomic_DNA"/>
</dbReference>
<dbReference type="PROSITE" id="PS50089">
    <property type="entry name" value="ZF_RING_2"/>
    <property type="match status" value="1"/>
</dbReference>
<dbReference type="SUPFAM" id="SSF57850">
    <property type="entry name" value="RING/U-box"/>
    <property type="match status" value="1"/>
</dbReference>
<dbReference type="Proteomes" id="UP000807025">
    <property type="component" value="Unassembled WGS sequence"/>
</dbReference>
<accession>A0A9P5ZHT4</accession>
<dbReference type="InterPro" id="IPR001841">
    <property type="entry name" value="Znf_RING"/>
</dbReference>
<dbReference type="Pfam" id="PF13445">
    <property type="entry name" value="zf-RING_UBOX"/>
    <property type="match status" value="1"/>
</dbReference>
<proteinExistence type="predicted"/>
<evidence type="ECO:0000256" key="3">
    <source>
        <dbReference type="ARBA" id="ARBA00022833"/>
    </source>
</evidence>
<keyword evidence="2 4" id="KW-0863">Zinc-finger</keyword>
<protein>
    <recommendedName>
        <fullName evidence="5">RING-type domain-containing protein</fullName>
    </recommendedName>
</protein>
<organism evidence="7 8">
    <name type="scientific">Pleurotus eryngii</name>
    <name type="common">Boletus of the steppes</name>
    <dbReference type="NCBI Taxonomy" id="5323"/>
    <lineage>
        <taxon>Eukaryota</taxon>
        <taxon>Fungi</taxon>
        <taxon>Dikarya</taxon>
        <taxon>Basidiomycota</taxon>
        <taxon>Agaricomycotina</taxon>
        <taxon>Agaricomycetes</taxon>
        <taxon>Agaricomycetidae</taxon>
        <taxon>Agaricales</taxon>
        <taxon>Pleurotineae</taxon>
        <taxon>Pleurotaceae</taxon>
        <taxon>Pleurotus</taxon>
    </lineage>
</organism>
<dbReference type="InterPro" id="IPR027370">
    <property type="entry name" value="Znf-RING_euk"/>
</dbReference>
<dbReference type="SMART" id="SM00184">
    <property type="entry name" value="RING"/>
    <property type="match status" value="1"/>
</dbReference>
<keyword evidence="8" id="KW-1185">Reference proteome</keyword>
<evidence type="ECO:0000313" key="8">
    <source>
        <dbReference type="Proteomes" id="UP000807025"/>
    </source>
</evidence>
<dbReference type="EMBL" id="MU154719">
    <property type="protein sequence ID" value="KAF9488328.1"/>
    <property type="molecule type" value="Genomic_DNA"/>
</dbReference>
<evidence type="ECO:0000259" key="5">
    <source>
        <dbReference type="PROSITE" id="PS50089"/>
    </source>
</evidence>
<dbReference type="OrthoDB" id="6105938at2759"/>
<sequence length="137" mass="16068">MAPCLKKGCKNKVGTLLSEMREALICGICDRLMEEPYMLPCGHVFCEECLVANFREKIINVLSRMDMLYILDRIGGDPENFIAYRNLKKSMYWEEADKVFLQKCPDCEQEIFRKREEIPLTDPYFEDIQHKGCMVIE</sequence>
<evidence type="ECO:0000313" key="6">
    <source>
        <dbReference type="EMBL" id="KAF9488312.1"/>
    </source>
</evidence>
<dbReference type="PROSITE" id="PS00518">
    <property type="entry name" value="ZF_RING_1"/>
    <property type="match status" value="1"/>
</dbReference>